<dbReference type="SUPFAM" id="SSF53807">
    <property type="entry name" value="Helical backbone' metal receptor"/>
    <property type="match status" value="1"/>
</dbReference>
<dbReference type="Proteomes" id="UP000009222">
    <property type="component" value="Chromosome"/>
</dbReference>
<dbReference type="Gene3D" id="3.40.50.1980">
    <property type="entry name" value="Nitrogenase molybdenum iron protein domain"/>
    <property type="match status" value="3"/>
</dbReference>
<feature type="domain" description="Nitrogenase/oxidoreductase component 1" evidence="1">
    <location>
        <begin position="14"/>
        <end position="444"/>
    </location>
</feature>
<sequence>MSGLIEQQRFMCSIGAMQSVVAIPRALPILHSGPGCGTMVAGFFERSTGYSGGYTAPCTNFSETEVIFGGVQKLENLIRHSYKVLDSDLQVVLTGCTASIVGDDVGQVVRQFVDEGKPIVYADTPGFKYTNYEAHSVIVNAIIDQYTDRFNEERKLKASLEPRDAKLVNLFASIPYQDPFWKGNLSEYKRLIEGIGLKVQILFGPHAQGVAEWQNIPQANFNVLISPWYGQDIVKHLEEKYDQPYFQFPYIPIGGNETTRFLRELALYANEHGAELDSGAVESFIKKEEETFYEEIDNLATFLLEFRYGLPGYVHILHDASYVLGMAKFLLHETGIVPKELFITDKTPEEYQQNILDISAGISDKKKIPLYFQPDAGLAQATILAANHEGRGLIIGSGWDKDVARKKNCDFLSASLPSPYRLVMTTGYAGYRGGLRLIEDIYNQALSTYR</sequence>
<reference evidence="2 3" key="2">
    <citation type="journal article" date="2011" name="ISME J.">
        <title>RNA-seq reveals cooperative metabolic interactions between two termite-gut spirochete species in co-culture.</title>
        <authorList>
            <person name="Rosenthal A.Z."/>
            <person name="Matson E.G."/>
            <person name="Eldar A."/>
            <person name="Leadbetter J.R."/>
        </authorList>
    </citation>
    <scope>NUCLEOTIDE SEQUENCE [LARGE SCALE GENOMIC DNA]</scope>
    <source>
        <strain evidence="3">ATCC BAA-888 / DSM 13862 / ZAS-9</strain>
    </source>
</reference>
<dbReference type="RefSeq" id="WP_015710519.1">
    <property type="nucleotide sequence ID" value="NC_015577.1"/>
</dbReference>
<evidence type="ECO:0000313" key="3">
    <source>
        <dbReference type="Proteomes" id="UP000009222"/>
    </source>
</evidence>
<dbReference type="InParanoid" id="F5YEL5"/>
<evidence type="ECO:0000313" key="2">
    <source>
        <dbReference type="EMBL" id="AEF81487.1"/>
    </source>
</evidence>
<dbReference type="InterPro" id="IPR050152">
    <property type="entry name" value="ChlB/BchB/BchZ"/>
</dbReference>
<proteinExistence type="predicted"/>
<dbReference type="EMBL" id="CP001841">
    <property type="protein sequence ID" value="AEF81487.1"/>
    <property type="molecule type" value="Genomic_DNA"/>
</dbReference>
<gene>
    <name evidence="2" type="ordered locus">TREAZ_1495</name>
</gene>
<dbReference type="OrthoDB" id="9802175at2"/>
<evidence type="ECO:0000259" key="1">
    <source>
        <dbReference type="Pfam" id="PF00148"/>
    </source>
</evidence>
<dbReference type="HOGENOM" id="CLU_025876_4_0_12"/>
<dbReference type="KEGG" id="taz:TREAZ_1495"/>
<dbReference type="PANTHER" id="PTHR33712:SF7">
    <property type="entry name" value="LIGHT-INDEPENDENT PROTOCHLOROPHYLLIDE REDUCTASE SUBUNIT B"/>
    <property type="match status" value="1"/>
</dbReference>
<dbReference type="GO" id="GO:0016491">
    <property type="term" value="F:oxidoreductase activity"/>
    <property type="evidence" value="ECO:0007669"/>
    <property type="project" value="InterPro"/>
</dbReference>
<accession>F5YEL5</accession>
<dbReference type="AlphaFoldDB" id="F5YEL5"/>
<organism evidence="2 3">
    <name type="scientific">Leadbettera azotonutricia (strain ATCC BAA-888 / DSM 13862 / ZAS-9)</name>
    <name type="common">Treponema azotonutricium</name>
    <dbReference type="NCBI Taxonomy" id="545695"/>
    <lineage>
        <taxon>Bacteria</taxon>
        <taxon>Pseudomonadati</taxon>
        <taxon>Spirochaetota</taxon>
        <taxon>Spirochaetia</taxon>
        <taxon>Spirochaetales</taxon>
        <taxon>Breznakiellaceae</taxon>
        <taxon>Leadbettera</taxon>
    </lineage>
</organism>
<reference evidence="3" key="1">
    <citation type="submission" date="2009-12" db="EMBL/GenBank/DDBJ databases">
        <title>Complete sequence of Treponema azotonutricium strain ZAS-9.</title>
        <authorList>
            <person name="Tetu S.G."/>
            <person name="Matson E."/>
            <person name="Ren Q."/>
            <person name="Seshadri R."/>
            <person name="Elbourne L."/>
            <person name="Hassan K.A."/>
            <person name="Durkin A."/>
            <person name="Radune D."/>
            <person name="Mohamoud Y."/>
            <person name="Shay R."/>
            <person name="Jin S."/>
            <person name="Zhang X."/>
            <person name="Lucey K."/>
            <person name="Ballor N.R."/>
            <person name="Ottesen E."/>
            <person name="Rosenthal R."/>
            <person name="Allen A."/>
            <person name="Leadbetter J.R."/>
            <person name="Paulsen I.T."/>
        </authorList>
    </citation>
    <scope>NUCLEOTIDE SEQUENCE [LARGE SCALE GENOMIC DNA]</scope>
    <source>
        <strain evidence="3">ATCC BAA-888 / DSM 13862 / ZAS-9</strain>
    </source>
</reference>
<dbReference type="PANTHER" id="PTHR33712">
    <property type="entry name" value="LIGHT-INDEPENDENT PROTOCHLOROPHYLLIDE REDUCTASE SUBUNIT B"/>
    <property type="match status" value="1"/>
</dbReference>
<dbReference type="Pfam" id="PF00148">
    <property type="entry name" value="Oxidored_nitro"/>
    <property type="match status" value="1"/>
</dbReference>
<name>F5YEL5_LEAAZ</name>
<dbReference type="eggNOG" id="COG2710">
    <property type="taxonomic scope" value="Bacteria"/>
</dbReference>
<protein>
    <submittedName>
        <fullName evidence="2">Nitrogenase</fullName>
    </submittedName>
</protein>
<dbReference type="InterPro" id="IPR000510">
    <property type="entry name" value="Nase/OxRdtase_comp1"/>
</dbReference>
<keyword evidence="3" id="KW-1185">Reference proteome</keyword>
<dbReference type="STRING" id="545695.TREAZ_1495"/>